<dbReference type="InterPro" id="IPR009060">
    <property type="entry name" value="UBA-like_sf"/>
</dbReference>
<gene>
    <name evidence="2" type="ORF">HPB48_004603</name>
</gene>
<comment type="caution">
    <text evidence="2">The sequence shown here is derived from an EMBL/GenBank/DDBJ whole genome shotgun (WGS) entry which is preliminary data.</text>
</comment>
<dbReference type="SUPFAM" id="SSF54928">
    <property type="entry name" value="RNA-binding domain, RBD"/>
    <property type="match status" value="1"/>
</dbReference>
<dbReference type="InterPro" id="IPR035979">
    <property type="entry name" value="RBD_domain_sf"/>
</dbReference>
<proteinExistence type="predicted"/>
<feature type="compositionally biased region" description="Basic and acidic residues" evidence="1">
    <location>
        <begin position="17"/>
        <end position="27"/>
    </location>
</feature>
<dbReference type="AlphaFoldDB" id="A0A9J6FUD5"/>
<dbReference type="Proteomes" id="UP000821853">
    <property type="component" value="Unassembled WGS sequence"/>
</dbReference>
<dbReference type="InterPro" id="IPR011990">
    <property type="entry name" value="TPR-like_helical_dom_sf"/>
</dbReference>
<reference evidence="2 3" key="1">
    <citation type="journal article" date="2020" name="Cell">
        <title>Large-Scale Comparative Analyses of Tick Genomes Elucidate Their Genetic Diversity and Vector Capacities.</title>
        <authorList>
            <consortium name="Tick Genome and Microbiome Consortium (TIGMIC)"/>
            <person name="Jia N."/>
            <person name="Wang J."/>
            <person name="Shi W."/>
            <person name="Du L."/>
            <person name="Sun Y."/>
            <person name="Zhan W."/>
            <person name="Jiang J.F."/>
            <person name="Wang Q."/>
            <person name="Zhang B."/>
            <person name="Ji P."/>
            <person name="Bell-Sakyi L."/>
            <person name="Cui X.M."/>
            <person name="Yuan T.T."/>
            <person name="Jiang B.G."/>
            <person name="Yang W.F."/>
            <person name="Lam T.T."/>
            <person name="Chang Q.C."/>
            <person name="Ding S.J."/>
            <person name="Wang X.J."/>
            <person name="Zhu J.G."/>
            <person name="Ruan X.D."/>
            <person name="Zhao L."/>
            <person name="Wei J.T."/>
            <person name="Ye R.Z."/>
            <person name="Que T.C."/>
            <person name="Du C.H."/>
            <person name="Zhou Y.H."/>
            <person name="Cheng J.X."/>
            <person name="Dai P.F."/>
            <person name="Guo W.B."/>
            <person name="Han X.H."/>
            <person name="Huang E.J."/>
            <person name="Li L.F."/>
            <person name="Wei W."/>
            <person name="Gao Y.C."/>
            <person name="Liu J.Z."/>
            <person name="Shao H.Z."/>
            <person name="Wang X."/>
            <person name="Wang C.C."/>
            <person name="Yang T.C."/>
            <person name="Huo Q.B."/>
            <person name="Li W."/>
            <person name="Chen H.Y."/>
            <person name="Chen S.E."/>
            <person name="Zhou L.G."/>
            <person name="Ni X.B."/>
            <person name="Tian J.H."/>
            <person name="Sheng Y."/>
            <person name="Liu T."/>
            <person name="Pan Y.S."/>
            <person name="Xia L.Y."/>
            <person name="Li J."/>
            <person name="Zhao F."/>
            <person name="Cao W.C."/>
        </authorList>
    </citation>
    <scope>NUCLEOTIDE SEQUENCE [LARGE SCALE GENOMIC DNA]</scope>
    <source>
        <strain evidence="2">HaeL-2018</strain>
    </source>
</reference>
<dbReference type="Gene3D" id="1.10.8.10">
    <property type="entry name" value="DNA helicase RuvA subunit, C-terminal domain"/>
    <property type="match status" value="1"/>
</dbReference>
<dbReference type="EMBL" id="JABSTR010000003">
    <property type="protein sequence ID" value="KAH9365700.1"/>
    <property type="molecule type" value="Genomic_DNA"/>
</dbReference>
<sequence>MRGGFETRSLPPSPSFDQDRREAHRSMAEGSGKPPANRGAIPKTPPFASGRLDAAAKSEALAHQGYQLCYDGRHRDGIKFFTRAISLNSSDHCYFANRSYACSLLGKHDRAFEDANTAVAHGPAAGQCHSCRGRYLEAQKALERAVQLVPCDEKARRHLKEARVREMADMGFTQDQAAWALEKGDNVEAAVSERSRVTRVWFPLQLGGEPSTVIQSVRILQDRHCAFINYTDKSSTARAMEELQGQSLWGASLVIRFPDSKLL</sequence>
<dbReference type="VEuPathDB" id="VectorBase:HLOH_041858"/>
<dbReference type="OrthoDB" id="2017782at2759"/>
<dbReference type="SUPFAM" id="SSF48452">
    <property type="entry name" value="TPR-like"/>
    <property type="match status" value="1"/>
</dbReference>
<evidence type="ECO:0000313" key="3">
    <source>
        <dbReference type="Proteomes" id="UP000821853"/>
    </source>
</evidence>
<name>A0A9J6FUD5_HAELO</name>
<dbReference type="CDD" id="cd14270">
    <property type="entry name" value="UBA"/>
    <property type="match status" value="1"/>
</dbReference>
<feature type="region of interest" description="Disordered" evidence="1">
    <location>
        <begin position="1"/>
        <end position="49"/>
    </location>
</feature>
<dbReference type="PANTHER" id="PTHR47678">
    <property type="entry name" value="TETRATRICOPEPTIDE REPEAT PROTEIN 31"/>
    <property type="match status" value="1"/>
</dbReference>
<protein>
    <submittedName>
        <fullName evidence="2">Uncharacterized protein</fullName>
    </submittedName>
</protein>
<dbReference type="PANTHER" id="PTHR47678:SF4">
    <property type="entry name" value="SHOCK PROTEIN 70 (HSP70)-INTERACTING PROTEIN, PUTATIVE-RELATED"/>
    <property type="match status" value="1"/>
</dbReference>
<organism evidence="2 3">
    <name type="scientific">Haemaphysalis longicornis</name>
    <name type="common">Bush tick</name>
    <dbReference type="NCBI Taxonomy" id="44386"/>
    <lineage>
        <taxon>Eukaryota</taxon>
        <taxon>Metazoa</taxon>
        <taxon>Ecdysozoa</taxon>
        <taxon>Arthropoda</taxon>
        <taxon>Chelicerata</taxon>
        <taxon>Arachnida</taxon>
        <taxon>Acari</taxon>
        <taxon>Parasitiformes</taxon>
        <taxon>Ixodida</taxon>
        <taxon>Ixodoidea</taxon>
        <taxon>Ixodidae</taxon>
        <taxon>Haemaphysalinae</taxon>
        <taxon>Haemaphysalis</taxon>
    </lineage>
</organism>
<evidence type="ECO:0000313" key="2">
    <source>
        <dbReference type="EMBL" id="KAH9365700.1"/>
    </source>
</evidence>
<dbReference type="SUPFAM" id="SSF46934">
    <property type="entry name" value="UBA-like"/>
    <property type="match status" value="1"/>
</dbReference>
<dbReference type="Gene3D" id="3.30.70.330">
    <property type="match status" value="1"/>
</dbReference>
<evidence type="ECO:0000256" key="1">
    <source>
        <dbReference type="SAM" id="MobiDB-lite"/>
    </source>
</evidence>
<dbReference type="CDD" id="cd00590">
    <property type="entry name" value="RRM_SF"/>
    <property type="match status" value="1"/>
</dbReference>
<dbReference type="GO" id="GO:0003676">
    <property type="term" value="F:nucleic acid binding"/>
    <property type="evidence" value="ECO:0007669"/>
    <property type="project" value="InterPro"/>
</dbReference>
<dbReference type="Gene3D" id="1.25.40.10">
    <property type="entry name" value="Tetratricopeptide repeat domain"/>
    <property type="match status" value="1"/>
</dbReference>
<dbReference type="InterPro" id="IPR012677">
    <property type="entry name" value="Nucleotide-bd_a/b_plait_sf"/>
</dbReference>
<accession>A0A9J6FUD5</accession>
<keyword evidence="3" id="KW-1185">Reference proteome</keyword>